<dbReference type="GO" id="GO:0045944">
    <property type="term" value="P:positive regulation of transcription by RNA polymerase II"/>
    <property type="evidence" value="ECO:0007669"/>
    <property type="project" value="UniProtKB-ARBA"/>
</dbReference>
<keyword evidence="3" id="KW-0677">Repeat</keyword>
<dbReference type="GO" id="GO:0051145">
    <property type="term" value="P:smooth muscle cell differentiation"/>
    <property type="evidence" value="ECO:0007669"/>
    <property type="project" value="TreeGrafter"/>
</dbReference>
<evidence type="ECO:0000256" key="2">
    <source>
        <dbReference type="ARBA" id="ARBA00022553"/>
    </source>
</evidence>
<evidence type="ECO:0000256" key="1">
    <source>
        <dbReference type="ARBA" id="ARBA00004123"/>
    </source>
</evidence>
<dbReference type="SMART" id="SM00513">
    <property type="entry name" value="SAP"/>
    <property type="match status" value="1"/>
</dbReference>
<keyword evidence="15" id="KW-1185">Reference proteome</keyword>
<protein>
    <recommendedName>
        <fullName evidence="11">Myocardin</fullName>
    </recommendedName>
</protein>
<name>A0AA40HIX9_CNENI</name>
<dbReference type="AlphaFoldDB" id="A0AA40HIX9"/>
<evidence type="ECO:0000256" key="8">
    <source>
        <dbReference type="ARBA" id="ARBA00023163"/>
    </source>
</evidence>
<comment type="subcellular location">
    <subcellularLocation>
        <location evidence="1">Nucleus</location>
    </subcellularLocation>
</comment>
<evidence type="ECO:0000256" key="12">
    <source>
        <dbReference type="SAM" id="MobiDB-lite"/>
    </source>
</evidence>
<dbReference type="GO" id="GO:0055007">
    <property type="term" value="P:cardiac muscle cell differentiation"/>
    <property type="evidence" value="ECO:0007669"/>
    <property type="project" value="TreeGrafter"/>
</dbReference>
<keyword evidence="6" id="KW-0175">Coiled coil</keyword>
<organism evidence="14 15">
    <name type="scientific">Cnephaeus nilssonii</name>
    <name type="common">Northern bat</name>
    <name type="synonym">Eptesicus nilssonii</name>
    <dbReference type="NCBI Taxonomy" id="3371016"/>
    <lineage>
        <taxon>Eukaryota</taxon>
        <taxon>Metazoa</taxon>
        <taxon>Chordata</taxon>
        <taxon>Craniata</taxon>
        <taxon>Vertebrata</taxon>
        <taxon>Euteleostomi</taxon>
        <taxon>Mammalia</taxon>
        <taxon>Eutheria</taxon>
        <taxon>Laurasiatheria</taxon>
        <taxon>Chiroptera</taxon>
        <taxon>Yangochiroptera</taxon>
        <taxon>Vespertilionidae</taxon>
        <taxon>Cnephaeus</taxon>
    </lineage>
</organism>
<evidence type="ECO:0000256" key="6">
    <source>
        <dbReference type="ARBA" id="ARBA00023054"/>
    </source>
</evidence>
<keyword evidence="8" id="KW-0804">Transcription</keyword>
<evidence type="ECO:0000313" key="15">
    <source>
        <dbReference type="Proteomes" id="UP001177744"/>
    </source>
</evidence>
<dbReference type="Gene3D" id="1.10.720.30">
    <property type="entry name" value="SAP domain"/>
    <property type="match status" value="1"/>
</dbReference>
<keyword evidence="2" id="KW-0597">Phosphoprotein</keyword>
<feature type="compositionally biased region" description="Polar residues" evidence="12">
    <location>
        <begin position="65"/>
        <end position="76"/>
    </location>
</feature>
<keyword evidence="4" id="KW-0832">Ubl conjugation</keyword>
<dbReference type="PANTHER" id="PTHR22793:SF11">
    <property type="entry name" value="MYOCARDIN"/>
    <property type="match status" value="1"/>
</dbReference>
<feature type="domain" description="SAP" evidence="13">
    <location>
        <begin position="87"/>
        <end position="121"/>
    </location>
</feature>
<evidence type="ECO:0000256" key="3">
    <source>
        <dbReference type="ARBA" id="ARBA00022737"/>
    </source>
</evidence>
<dbReference type="Proteomes" id="UP001177744">
    <property type="component" value="Unassembled WGS sequence"/>
</dbReference>
<feature type="region of interest" description="Disordered" evidence="12">
    <location>
        <begin position="38"/>
        <end position="82"/>
    </location>
</feature>
<keyword evidence="5" id="KW-0805">Transcription regulation</keyword>
<evidence type="ECO:0000256" key="5">
    <source>
        <dbReference type="ARBA" id="ARBA00023015"/>
    </source>
</evidence>
<dbReference type="InterPro" id="IPR003034">
    <property type="entry name" value="SAP_dom"/>
</dbReference>
<dbReference type="GO" id="GO:0051147">
    <property type="term" value="P:regulation of muscle cell differentiation"/>
    <property type="evidence" value="ECO:0007669"/>
    <property type="project" value="UniProtKB-ARBA"/>
</dbReference>
<evidence type="ECO:0000256" key="9">
    <source>
        <dbReference type="ARBA" id="ARBA00023242"/>
    </source>
</evidence>
<accession>A0AA40HIX9</accession>
<dbReference type="EMBL" id="JAULJE010000020">
    <property type="protein sequence ID" value="KAK1331692.1"/>
    <property type="molecule type" value="Genomic_DNA"/>
</dbReference>
<evidence type="ECO:0000256" key="11">
    <source>
        <dbReference type="ARBA" id="ARBA00069373"/>
    </source>
</evidence>
<reference evidence="14" key="1">
    <citation type="submission" date="2023-06" db="EMBL/GenBank/DDBJ databases">
        <title>Reference genome for the Northern bat (Eptesicus nilssonii), a most northern bat species.</title>
        <authorList>
            <person name="Laine V.N."/>
            <person name="Pulliainen A.T."/>
            <person name="Lilley T.M."/>
        </authorList>
    </citation>
    <scope>NUCLEOTIDE SEQUENCE</scope>
    <source>
        <strain evidence="14">BLF_Eptnil</strain>
        <tissue evidence="14">Kidney</tissue>
    </source>
</reference>
<evidence type="ECO:0000256" key="7">
    <source>
        <dbReference type="ARBA" id="ARBA00023159"/>
    </source>
</evidence>
<feature type="compositionally biased region" description="Low complexity" evidence="12">
    <location>
        <begin position="316"/>
        <end position="336"/>
    </location>
</feature>
<comment type="caution">
    <text evidence="14">The sequence shown here is derived from an EMBL/GenBank/DDBJ whole genome shotgun (WGS) entry which is preliminary data.</text>
</comment>
<dbReference type="PANTHER" id="PTHR22793">
    <property type="entry name" value="MYOCARDIN-RELATED TRANSCRIPTION FACTOR-RELATED"/>
    <property type="match status" value="1"/>
</dbReference>
<dbReference type="GO" id="GO:0005634">
    <property type="term" value="C:nucleus"/>
    <property type="evidence" value="ECO:0007669"/>
    <property type="project" value="UniProtKB-SubCell"/>
</dbReference>
<keyword evidence="9" id="KW-0539">Nucleus</keyword>
<gene>
    <name evidence="14" type="ORF">QTO34_009665</name>
</gene>
<evidence type="ECO:0000256" key="10">
    <source>
        <dbReference type="ARBA" id="ARBA00057404"/>
    </source>
</evidence>
<sequence>MDSAYARLLQQQQLFLQLQILSQQQQQRFGYASIHPAQLKEPNEQMVRNPNSSSTPLSSTPLSPVKNSFSGQTGVSSLKPGPLPSNLDDLKVSELRQQLRLRGLPVSGTKTALMDRLRPFQDCSGSPVPSFGDITTVTFPVTPTGALPHYQSSPSAGALSNGFYHFGSTSSSPPISPASSDLSLAGSLPDTFHDASPSFGLHPSPGRLCPDESLVSSLHGGGVPPELDGLDSEKDKMLVEKQKVINELTWKLQQEQRHVEELRLQLQKQKRSKGAEQEPPPFLGAPIKQEDAAPSCPFASRQVSAHRPGGGRRCSAPAAPGQRPLPGGLGPSPRTVLHVPQPAVLAAALASGGREEPAAYQLAPVAEQPLLPTFLGRCSGRRARGLLTCQHPGVYCTELRGTRGPSCKLLPQPAGLHPPFSGAQADSSHGATGNPCPQSPGVQQKMAGLHSSDKAGPKFSIPSPTFPKSTSTVAEITQPPSYEDAVKQQMTRSQQMDELLDVLIESGEMPADAREDHSCLQKVPKMPRSSRSPTAALPKPSAPFEQASSGGQLSFDHYGTDSDEHLEVLLNSQSPLGKVSDVALLKIGSEEPSFDGIMDGFSGKAAEDLFNSHEILPGPLSPIHTQFSPSSVDSSGLQLSFTESPWETMEWLDLTPPSSTPSFSSLTTSGPSIFNIDFLDVTDLNLNSPMDLHLQQW</sequence>
<dbReference type="FunFam" id="1.10.720.30:FF:000008">
    <property type="entry name" value="Myocardin"/>
    <property type="match status" value="1"/>
</dbReference>
<proteinExistence type="predicted"/>
<dbReference type="InterPro" id="IPR043451">
    <property type="entry name" value="Myocardin-like"/>
</dbReference>
<feature type="compositionally biased region" description="Polar residues" evidence="12">
    <location>
        <begin position="462"/>
        <end position="480"/>
    </location>
</feature>
<feature type="region of interest" description="Disordered" evidence="12">
    <location>
        <begin position="511"/>
        <end position="556"/>
    </location>
</feature>
<feature type="region of interest" description="Disordered" evidence="12">
    <location>
        <begin position="418"/>
        <end position="493"/>
    </location>
</feature>
<dbReference type="Pfam" id="PF02037">
    <property type="entry name" value="SAP"/>
    <property type="match status" value="1"/>
</dbReference>
<keyword evidence="7" id="KW-0010">Activator</keyword>
<dbReference type="SUPFAM" id="SSF68906">
    <property type="entry name" value="SAP domain"/>
    <property type="match status" value="1"/>
</dbReference>
<dbReference type="GO" id="GO:0003713">
    <property type="term" value="F:transcription coactivator activity"/>
    <property type="evidence" value="ECO:0007669"/>
    <property type="project" value="TreeGrafter"/>
</dbReference>
<evidence type="ECO:0000256" key="4">
    <source>
        <dbReference type="ARBA" id="ARBA00022843"/>
    </source>
</evidence>
<comment type="function">
    <text evidence="10">Smooth muscle cells (SM) and cardiac muscle cells-specific transcriptional factor which uses the canonical single or multiple CArG boxes DNA sequence. Acts as a cofactor of serum response factor (SRF) with the potential to modulate SRF-target genes. Plays a crucial role in cardiogenesis, urinary bladder development, and differentiation of the smooth muscle cell lineage (myogenesis). Positively regulates the transcription of genes involved in vascular smooth muscle contraction.</text>
</comment>
<dbReference type="InterPro" id="IPR036361">
    <property type="entry name" value="SAP_dom_sf"/>
</dbReference>
<evidence type="ECO:0000259" key="13">
    <source>
        <dbReference type="PROSITE" id="PS50800"/>
    </source>
</evidence>
<dbReference type="PROSITE" id="PS50800">
    <property type="entry name" value="SAP"/>
    <property type="match status" value="1"/>
</dbReference>
<feature type="region of interest" description="Disordered" evidence="12">
    <location>
        <begin position="268"/>
        <end position="336"/>
    </location>
</feature>
<feature type="compositionally biased region" description="Low complexity" evidence="12">
    <location>
        <begin position="49"/>
        <end position="64"/>
    </location>
</feature>
<evidence type="ECO:0000313" key="14">
    <source>
        <dbReference type="EMBL" id="KAK1331692.1"/>
    </source>
</evidence>